<dbReference type="Pfam" id="PF00067">
    <property type="entry name" value="p450"/>
    <property type="match status" value="1"/>
</dbReference>
<dbReference type="AlphaFoldDB" id="A0A0D2D711"/>
<accession>A0A0D2D711</accession>
<dbReference type="PANTHER" id="PTHR24305:SF166">
    <property type="entry name" value="CYTOCHROME P450 12A4, MITOCHONDRIAL-RELATED"/>
    <property type="match status" value="1"/>
</dbReference>
<comment type="similarity">
    <text evidence="2 6">Belongs to the cytochrome P450 family.</text>
</comment>
<dbReference type="InterPro" id="IPR017972">
    <property type="entry name" value="Cyt_P450_CS"/>
</dbReference>
<evidence type="ECO:0000256" key="5">
    <source>
        <dbReference type="ARBA" id="ARBA00023004"/>
    </source>
</evidence>
<evidence type="ECO:0000256" key="6">
    <source>
        <dbReference type="RuleBase" id="RU000461"/>
    </source>
</evidence>
<dbReference type="HOGENOM" id="CLU_001570_25_2_1"/>
<dbReference type="InterPro" id="IPR050121">
    <property type="entry name" value="Cytochrome_P450_monoxygenase"/>
</dbReference>
<dbReference type="CDD" id="cd11070">
    <property type="entry name" value="CYP56-like"/>
    <property type="match status" value="1"/>
</dbReference>
<dbReference type="GO" id="GO:0020037">
    <property type="term" value="F:heme binding"/>
    <property type="evidence" value="ECO:0007669"/>
    <property type="project" value="InterPro"/>
</dbReference>
<keyword evidence="6" id="KW-0349">Heme</keyword>
<dbReference type="GO" id="GO:0005506">
    <property type="term" value="F:iron ion binding"/>
    <property type="evidence" value="ECO:0007669"/>
    <property type="project" value="InterPro"/>
</dbReference>
<keyword evidence="6" id="KW-0503">Monooxygenase</keyword>
<dbReference type="STRING" id="348802.A0A0D2D711"/>
<dbReference type="InterPro" id="IPR036396">
    <property type="entry name" value="Cyt_P450_sf"/>
</dbReference>
<dbReference type="Proteomes" id="UP000054342">
    <property type="component" value="Unassembled WGS sequence"/>
</dbReference>
<reference evidence="8 9" key="1">
    <citation type="submission" date="2015-01" db="EMBL/GenBank/DDBJ databases">
        <title>The Genome Sequence of Exophiala xenobiotica CBS118157.</title>
        <authorList>
            <consortium name="The Broad Institute Genomics Platform"/>
            <person name="Cuomo C."/>
            <person name="de Hoog S."/>
            <person name="Gorbushina A."/>
            <person name="Stielow B."/>
            <person name="Teixiera M."/>
            <person name="Abouelleil A."/>
            <person name="Chapman S.B."/>
            <person name="Priest M."/>
            <person name="Young S.K."/>
            <person name="Wortman J."/>
            <person name="Nusbaum C."/>
            <person name="Birren B."/>
        </authorList>
    </citation>
    <scope>NUCLEOTIDE SEQUENCE [LARGE SCALE GENOMIC DNA]</scope>
    <source>
        <strain evidence="8 9">CBS 118157</strain>
    </source>
</reference>
<dbReference type="GO" id="GO:0016705">
    <property type="term" value="F:oxidoreductase activity, acting on paired donors, with incorporation or reduction of molecular oxygen"/>
    <property type="evidence" value="ECO:0007669"/>
    <property type="project" value="InterPro"/>
</dbReference>
<gene>
    <name evidence="8" type="ORF">PV05_02647</name>
</gene>
<keyword evidence="4 6" id="KW-0560">Oxidoreductase</keyword>
<dbReference type="PRINTS" id="PR00385">
    <property type="entry name" value="P450"/>
</dbReference>
<dbReference type="OrthoDB" id="1470350at2759"/>
<keyword evidence="5 6" id="KW-0408">Iron</keyword>
<dbReference type="GO" id="GO:0004497">
    <property type="term" value="F:monooxygenase activity"/>
    <property type="evidence" value="ECO:0007669"/>
    <property type="project" value="UniProtKB-KW"/>
</dbReference>
<evidence type="ECO:0000313" key="8">
    <source>
        <dbReference type="EMBL" id="KIW58097.1"/>
    </source>
</evidence>
<feature type="compositionally biased region" description="Acidic residues" evidence="7">
    <location>
        <begin position="548"/>
        <end position="560"/>
    </location>
</feature>
<protein>
    <recommendedName>
        <fullName evidence="10">Cytochrome P450</fullName>
    </recommendedName>
</protein>
<dbReference type="PROSITE" id="PS00086">
    <property type="entry name" value="CYTOCHROME_P450"/>
    <property type="match status" value="1"/>
</dbReference>
<evidence type="ECO:0000313" key="9">
    <source>
        <dbReference type="Proteomes" id="UP000054342"/>
    </source>
</evidence>
<sequence length="599" mass="66729">MFLQVTISLLLAYFLWSLVRFIHNYNEAKKIGLPMLITPINPSGPLWMLTKDFLIPIVSRLPFGLGDWAIRGEMGWTFYVKYAIHAKHGDAFIIAGPGENDIVVADPAATEDVMRRRNDFIKNPAMYGMLDIYGPNLDTVNGKVWDRHRKITVPPFNEQNSALVWREAGEQAEQMLDVWTRRDAVRSTQPDVHALALNVLCGAGFGAHSGFVDATLPSSSSDGDDSFSSSSPSTSTNLKLGYRESLRMLLANIVQLVFLALLKRGGFPDWLLFGSMKKLSVAYEEFRAYMSEMLAREKRAFEQGDVSRHNLLSEMVRAMEGSGSAVGGGPGGGLTDEEVYGNLFIYNLAGHDTTAATLHFALTLLAVYPQWQTWIAEEIDAVHKADTSGLFYYEETFPKLTRVLALMYETVRLYGPVVLMPRYTADSAQRLVIQGKEHIIPPRTTILLNFAALHRHPEYWGPDADEFRPDRWITDTSDSGAGPSNDSTSPLLFQPEPGSFVPWNLGPRICPGKKFSQVEFTRVIFTLFAHGSRVQLAQTTAKGAVQDGETETETETETGQEAEAKARALALRIVDEAKVEVTLKMVNPERIALKWVKQS</sequence>
<dbReference type="EMBL" id="KN847318">
    <property type="protein sequence ID" value="KIW58097.1"/>
    <property type="molecule type" value="Genomic_DNA"/>
</dbReference>
<dbReference type="GeneID" id="25324555"/>
<dbReference type="SUPFAM" id="SSF48264">
    <property type="entry name" value="Cytochrome P450"/>
    <property type="match status" value="1"/>
</dbReference>
<evidence type="ECO:0008006" key="10">
    <source>
        <dbReference type="Google" id="ProtNLM"/>
    </source>
</evidence>
<keyword evidence="9" id="KW-1185">Reference proteome</keyword>
<dbReference type="Gene3D" id="1.10.630.10">
    <property type="entry name" value="Cytochrome P450"/>
    <property type="match status" value="1"/>
</dbReference>
<dbReference type="InterPro" id="IPR001128">
    <property type="entry name" value="Cyt_P450"/>
</dbReference>
<feature type="region of interest" description="Disordered" evidence="7">
    <location>
        <begin position="542"/>
        <end position="562"/>
    </location>
</feature>
<dbReference type="PANTHER" id="PTHR24305">
    <property type="entry name" value="CYTOCHROME P450"/>
    <property type="match status" value="1"/>
</dbReference>
<organism evidence="8 9">
    <name type="scientific">Exophiala xenobiotica</name>
    <dbReference type="NCBI Taxonomy" id="348802"/>
    <lineage>
        <taxon>Eukaryota</taxon>
        <taxon>Fungi</taxon>
        <taxon>Dikarya</taxon>
        <taxon>Ascomycota</taxon>
        <taxon>Pezizomycotina</taxon>
        <taxon>Eurotiomycetes</taxon>
        <taxon>Chaetothyriomycetidae</taxon>
        <taxon>Chaetothyriales</taxon>
        <taxon>Herpotrichiellaceae</taxon>
        <taxon>Exophiala</taxon>
    </lineage>
</organism>
<dbReference type="RefSeq" id="XP_013318681.1">
    <property type="nucleotide sequence ID" value="XM_013463227.1"/>
</dbReference>
<keyword evidence="3 6" id="KW-0479">Metal-binding</keyword>
<proteinExistence type="inferred from homology"/>
<evidence type="ECO:0000256" key="7">
    <source>
        <dbReference type="SAM" id="MobiDB-lite"/>
    </source>
</evidence>
<evidence type="ECO:0000256" key="2">
    <source>
        <dbReference type="ARBA" id="ARBA00010617"/>
    </source>
</evidence>
<evidence type="ECO:0000256" key="1">
    <source>
        <dbReference type="ARBA" id="ARBA00001971"/>
    </source>
</evidence>
<name>A0A0D2D711_9EURO</name>
<evidence type="ECO:0000256" key="4">
    <source>
        <dbReference type="ARBA" id="ARBA00023002"/>
    </source>
</evidence>
<comment type="cofactor">
    <cofactor evidence="1">
        <name>heme</name>
        <dbReference type="ChEBI" id="CHEBI:30413"/>
    </cofactor>
</comment>
<evidence type="ECO:0000256" key="3">
    <source>
        <dbReference type="ARBA" id="ARBA00022723"/>
    </source>
</evidence>